<dbReference type="NCBIfam" id="TIGR03758">
    <property type="entry name" value="conj_TIGR03758"/>
    <property type="match status" value="1"/>
</dbReference>
<evidence type="ECO:0000313" key="3">
    <source>
        <dbReference type="Proteomes" id="UP000248090"/>
    </source>
</evidence>
<proteinExistence type="predicted"/>
<comment type="caution">
    <text evidence="2">The sequence shown here is derived from an EMBL/GenBank/DDBJ whole genome shotgun (WGS) entry which is preliminary data.</text>
</comment>
<keyword evidence="3" id="KW-1185">Reference proteome</keyword>
<feature type="transmembrane region" description="Helical" evidence="1">
    <location>
        <begin position="20"/>
        <end position="41"/>
    </location>
</feature>
<keyword evidence="1" id="KW-0472">Membrane</keyword>
<gene>
    <name evidence="2" type="ORF">WH50_15300</name>
</gene>
<name>A0ABX5LUV4_9GAMM</name>
<dbReference type="InterPro" id="IPR021676">
    <property type="entry name" value="DUF3262"/>
</dbReference>
<dbReference type="Proteomes" id="UP000248090">
    <property type="component" value="Unassembled WGS sequence"/>
</dbReference>
<evidence type="ECO:0008006" key="4">
    <source>
        <dbReference type="Google" id="ProtNLM"/>
    </source>
</evidence>
<dbReference type="RefSeq" id="WP_110188106.1">
    <property type="nucleotide sequence ID" value="NZ_LAPT01000076.1"/>
</dbReference>
<keyword evidence="1" id="KW-0812">Transmembrane</keyword>
<sequence>MDDKQLAAFKIAGGDSPATGYLLFVGGFLTLYLLWSCWVLITIWQGTAGMDRDKRWDKVQWKVLRVVTLFLILTWFFNKA</sequence>
<accession>A0ABX5LUV4</accession>
<evidence type="ECO:0000313" key="2">
    <source>
        <dbReference type="EMBL" id="PXF30432.1"/>
    </source>
</evidence>
<dbReference type="EMBL" id="LAPT01000076">
    <property type="protein sequence ID" value="PXF30432.1"/>
    <property type="molecule type" value="Genomic_DNA"/>
</dbReference>
<dbReference type="Pfam" id="PF11660">
    <property type="entry name" value="DUF3262"/>
    <property type="match status" value="1"/>
</dbReference>
<feature type="transmembrane region" description="Helical" evidence="1">
    <location>
        <begin position="62"/>
        <end position="78"/>
    </location>
</feature>
<reference evidence="2 3" key="1">
    <citation type="submission" date="2015-03" db="EMBL/GenBank/DDBJ databases">
        <authorList>
            <person name="Krishnan R."/>
            <person name="Midha S."/>
            <person name="Patil P.B."/>
            <person name="Rameshkumar N."/>
        </authorList>
    </citation>
    <scope>NUCLEOTIDE SEQUENCE [LARGE SCALE GENOMIC DNA]</scope>
    <source>
        <strain evidence="2 3">L1E11</strain>
    </source>
</reference>
<protein>
    <recommendedName>
        <fullName evidence="4">TIGR03758 family integrating conjugative element protein</fullName>
    </recommendedName>
</protein>
<organism evidence="2 3">
    <name type="scientific">Pokkaliibacter plantistimulans</name>
    <dbReference type="NCBI Taxonomy" id="1635171"/>
    <lineage>
        <taxon>Bacteria</taxon>
        <taxon>Pseudomonadati</taxon>
        <taxon>Pseudomonadota</taxon>
        <taxon>Gammaproteobacteria</taxon>
        <taxon>Oceanospirillales</taxon>
        <taxon>Balneatrichaceae</taxon>
        <taxon>Pokkaliibacter</taxon>
    </lineage>
</organism>
<evidence type="ECO:0000256" key="1">
    <source>
        <dbReference type="SAM" id="Phobius"/>
    </source>
</evidence>
<keyword evidence="1" id="KW-1133">Transmembrane helix</keyword>